<proteinExistence type="predicted"/>
<evidence type="ECO:0000259" key="2">
    <source>
        <dbReference type="Pfam" id="PF21112"/>
    </source>
</evidence>
<reference evidence="4 5" key="3">
    <citation type="submission" date="2020-08" db="EMBL/GenBank/DDBJ databases">
        <title>Genomic Encyclopedia of Type Strains, Phase IV (KMG-IV): sequencing the most valuable type-strain genomes for metagenomic binning, comparative biology and taxonomic classification.</title>
        <authorList>
            <person name="Goeker M."/>
        </authorList>
    </citation>
    <scope>NUCLEOTIDE SEQUENCE [LARGE SCALE GENOMIC DNA]</scope>
    <source>
        <strain evidence="4 5">DSM 24105</strain>
    </source>
</reference>
<dbReference type="InterPro" id="IPR053722">
    <property type="entry name" value="Curli_assembly_CsgC/AgfC"/>
</dbReference>
<accession>A0A7W6AKZ4</accession>
<evidence type="ECO:0000313" key="6">
    <source>
        <dbReference type="Proteomes" id="UP001156881"/>
    </source>
</evidence>
<dbReference type="Pfam" id="PF21112">
    <property type="entry name" value="CsgH"/>
    <property type="match status" value="1"/>
</dbReference>
<organism evidence="4 5">
    <name type="scientific">Methylobacterium brachythecii</name>
    <dbReference type="NCBI Taxonomy" id="1176177"/>
    <lineage>
        <taxon>Bacteria</taxon>
        <taxon>Pseudomonadati</taxon>
        <taxon>Pseudomonadota</taxon>
        <taxon>Alphaproteobacteria</taxon>
        <taxon>Hyphomicrobiales</taxon>
        <taxon>Methylobacteriaceae</taxon>
        <taxon>Methylobacterium</taxon>
    </lineage>
</organism>
<feature type="signal peptide" evidence="1">
    <location>
        <begin position="1"/>
        <end position="22"/>
    </location>
</feature>
<dbReference type="Gene3D" id="2.60.40.2420">
    <property type="match status" value="1"/>
</dbReference>
<keyword evidence="1" id="KW-0732">Signal</keyword>
<protein>
    <recommendedName>
        <fullName evidence="2">CsgH-like domain-containing protein</fullName>
    </recommendedName>
</protein>
<dbReference type="Proteomes" id="UP000517759">
    <property type="component" value="Unassembled WGS sequence"/>
</dbReference>
<dbReference type="Proteomes" id="UP001156881">
    <property type="component" value="Unassembled WGS sequence"/>
</dbReference>
<dbReference type="EMBL" id="BSPG01000006">
    <property type="protein sequence ID" value="GLS43633.1"/>
    <property type="molecule type" value="Genomic_DNA"/>
</dbReference>
<name>A0A7W6AKZ4_9HYPH</name>
<evidence type="ECO:0000313" key="4">
    <source>
        <dbReference type="EMBL" id="MBB3904436.1"/>
    </source>
</evidence>
<sequence length="128" mass="13318">MRRSLSSIVALAGFAGSLGTAAALTPAAPPKDPVMGVSCQIRSDSAAGLLRLQAVARSDADLQGRYRLFVLKRSETGTSQNVQSGDFSLTSGTETTLSSLALDGSARGHYEAKLILEWDQGSTSCQSP</sequence>
<dbReference type="InterPro" id="IPR047726">
    <property type="entry name" value="CsgH_dom"/>
</dbReference>
<feature type="chain" id="PRO_5031097589" description="CsgH-like domain-containing protein" evidence="1">
    <location>
        <begin position="23"/>
        <end position="128"/>
    </location>
</feature>
<evidence type="ECO:0000256" key="1">
    <source>
        <dbReference type="SAM" id="SignalP"/>
    </source>
</evidence>
<keyword evidence="6" id="KW-1185">Reference proteome</keyword>
<dbReference type="RefSeq" id="WP_183508260.1">
    <property type="nucleotide sequence ID" value="NZ_BSPG01000006.1"/>
</dbReference>
<comment type="caution">
    <text evidence="4">The sequence shown here is derived from an EMBL/GenBank/DDBJ whole genome shotgun (WGS) entry which is preliminary data.</text>
</comment>
<dbReference type="EMBL" id="JACIDN010000007">
    <property type="protein sequence ID" value="MBB3904436.1"/>
    <property type="molecule type" value="Genomic_DNA"/>
</dbReference>
<dbReference type="NCBIfam" id="NF041112">
    <property type="entry name" value="chap_CsgH_alph"/>
    <property type="match status" value="1"/>
</dbReference>
<reference evidence="3" key="4">
    <citation type="submission" date="2023-01" db="EMBL/GenBank/DDBJ databases">
        <title>Draft genome sequence of Methylobacterium brachythecii strain NBRC 107710.</title>
        <authorList>
            <person name="Sun Q."/>
            <person name="Mori K."/>
        </authorList>
    </citation>
    <scope>NUCLEOTIDE SEQUENCE</scope>
    <source>
        <strain evidence="3">NBRC 107710</strain>
    </source>
</reference>
<dbReference type="InterPro" id="IPR048632">
    <property type="entry name" value="CsgH-like"/>
</dbReference>
<feature type="domain" description="CsgH-like" evidence="2">
    <location>
        <begin position="37"/>
        <end position="115"/>
    </location>
</feature>
<reference evidence="3" key="1">
    <citation type="journal article" date="2014" name="Int. J. Syst. Evol. Microbiol.">
        <title>Complete genome of a new Firmicutes species belonging to the dominant human colonic microbiota ('Ruminococcus bicirculans') reveals two chromosomes and a selective capacity to utilize plant glucans.</title>
        <authorList>
            <consortium name="NISC Comparative Sequencing Program"/>
            <person name="Wegmann U."/>
            <person name="Louis P."/>
            <person name="Goesmann A."/>
            <person name="Henrissat B."/>
            <person name="Duncan S.H."/>
            <person name="Flint H.J."/>
        </authorList>
    </citation>
    <scope>NUCLEOTIDE SEQUENCE</scope>
    <source>
        <strain evidence="3">NBRC 107710</strain>
    </source>
</reference>
<reference evidence="6" key="2">
    <citation type="journal article" date="2019" name="Int. J. Syst. Evol. Microbiol.">
        <title>The Global Catalogue of Microorganisms (GCM) 10K type strain sequencing project: providing services to taxonomists for standard genome sequencing and annotation.</title>
        <authorList>
            <consortium name="The Broad Institute Genomics Platform"/>
            <consortium name="The Broad Institute Genome Sequencing Center for Infectious Disease"/>
            <person name="Wu L."/>
            <person name="Ma J."/>
        </authorList>
    </citation>
    <scope>NUCLEOTIDE SEQUENCE [LARGE SCALE GENOMIC DNA]</scope>
    <source>
        <strain evidence="6">NBRC 107710</strain>
    </source>
</reference>
<dbReference type="AlphaFoldDB" id="A0A7W6AKZ4"/>
<evidence type="ECO:0000313" key="3">
    <source>
        <dbReference type="EMBL" id="GLS43633.1"/>
    </source>
</evidence>
<evidence type="ECO:0000313" key="5">
    <source>
        <dbReference type="Proteomes" id="UP000517759"/>
    </source>
</evidence>
<gene>
    <name evidence="3" type="ORF">GCM10007884_16180</name>
    <name evidence="4" type="ORF">GGR33_003955</name>
</gene>